<proteinExistence type="predicted"/>
<dbReference type="PRINTS" id="PR00352">
    <property type="entry name" value="3FE4SFRDOXIN"/>
</dbReference>
<evidence type="ECO:0000313" key="11">
    <source>
        <dbReference type="Proteomes" id="UP001569904"/>
    </source>
</evidence>
<accession>A0ABV4QUK4</accession>
<evidence type="ECO:0000256" key="4">
    <source>
        <dbReference type="ARBA" id="ARBA00022982"/>
    </source>
</evidence>
<gene>
    <name evidence="10" type="ORF">SM436_08500</name>
</gene>
<dbReference type="Proteomes" id="UP001569904">
    <property type="component" value="Unassembled WGS sequence"/>
</dbReference>
<keyword evidence="4 8" id="KW-0249">Electron transport</keyword>
<keyword evidence="2 8" id="KW-0813">Transport</keyword>
<keyword evidence="11" id="KW-1185">Reference proteome</keyword>
<dbReference type="PANTHER" id="PTHR36923:SF3">
    <property type="entry name" value="FERREDOXIN"/>
    <property type="match status" value="1"/>
</dbReference>
<evidence type="ECO:0000256" key="7">
    <source>
        <dbReference type="ARBA" id="ARBA00023291"/>
    </source>
</evidence>
<name>A0ABV4QUK4_9ACTN</name>
<keyword evidence="5 8" id="KW-0408">Iron</keyword>
<evidence type="ECO:0000256" key="1">
    <source>
        <dbReference type="ARBA" id="ARBA00001927"/>
    </source>
</evidence>
<evidence type="ECO:0000259" key="9">
    <source>
        <dbReference type="PROSITE" id="PS51379"/>
    </source>
</evidence>
<evidence type="ECO:0000256" key="3">
    <source>
        <dbReference type="ARBA" id="ARBA00022723"/>
    </source>
</evidence>
<dbReference type="InterPro" id="IPR017896">
    <property type="entry name" value="4Fe4S_Fe-S-bd"/>
</dbReference>
<dbReference type="InterPro" id="IPR051269">
    <property type="entry name" value="Fe-S_cluster_ET"/>
</dbReference>
<comment type="caution">
    <text evidence="10">The sequence shown here is derived from an EMBL/GenBank/DDBJ whole genome shotgun (WGS) entry which is preliminary data.</text>
</comment>
<organism evidence="10 11">
    <name type="scientific">Actinomadura chokoriensis</name>
    <dbReference type="NCBI Taxonomy" id="454156"/>
    <lineage>
        <taxon>Bacteria</taxon>
        <taxon>Bacillati</taxon>
        <taxon>Actinomycetota</taxon>
        <taxon>Actinomycetes</taxon>
        <taxon>Streptosporangiales</taxon>
        <taxon>Thermomonosporaceae</taxon>
        <taxon>Actinomadura</taxon>
    </lineage>
</organism>
<dbReference type="EMBL" id="JAXCEH010000003">
    <property type="protein sequence ID" value="MFA1553728.1"/>
    <property type="molecule type" value="Genomic_DNA"/>
</dbReference>
<keyword evidence="3 8" id="KW-0479">Metal-binding</keyword>
<keyword evidence="7" id="KW-0003">3Fe-4S</keyword>
<evidence type="ECO:0000313" key="10">
    <source>
        <dbReference type="EMBL" id="MFA1553728.1"/>
    </source>
</evidence>
<feature type="domain" description="4Fe-4S ferredoxin-type" evidence="9">
    <location>
        <begin position="1"/>
        <end position="31"/>
    </location>
</feature>
<dbReference type="Gene3D" id="3.30.70.20">
    <property type="match status" value="1"/>
</dbReference>
<dbReference type="RefSeq" id="WP_371940117.1">
    <property type="nucleotide sequence ID" value="NZ_JAXCEH010000003.1"/>
</dbReference>
<sequence>MRASVDPERCAGHGVCVVTCPSVFALTGDGYSEVTVEEIPEDVAGLVERAARQCPERAITLGTLETGGAR</sequence>
<dbReference type="PROSITE" id="PS51379">
    <property type="entry name" value="4FE4S_FER_2"/>
    <property type="match status" value="1"/>
</dbReference>
<evidence type="ECO:0000256" key="8">
    <source>
        <dbReference type="RuleBase" id="RU368020"/>
    </source>
</evidence>
<dbReference type="Pfam" id="PF13459">
    <property type="entry name" value="Fer4_15"/>
    <property type="match status" value="1"/>
</dbReference>
<keyword evidence="6 8" id="KW-0411">Iron-sulfur</keyword>
<evidence type="ECO:0000256" key="6">
    <source>
        <dbReference type="ARBA" id="ARBA00023014"/>
    </source>
</evidence>
<evidence type="ECO:0000256" key="2">
    <source>
        <dbReference type="ARBA" id="ARBA00022448"/>
    </source>
</evidence>
<reference evidence="10 11" key="1">
    <citation type="submission" date="2023-11" db="EMBL/GenBank/DDBJ databases">
        <title>Actinomadura monticuli sp. nov., isolated from volcanic ash.</title>
        <authorList>
            <person name="Lee S.D."/>
            <person name="Yang H."/>
            <person name="Kim I.S."/>
        </authorList>
    </citation>
    <scope>NUCLEOTIDE SEQUENCE [LARGE SCALE GENOMIC DNA]</scope>
    <source>
        <strain evidence="10 11">DSM 45346</strain>
    </source>
</reference>
<comment type="cofactor">
    <cofactor evidence="1">
        <name>[3Fe-4S] cluster</name>
        <dbReference type="ChEBI" id="CHEBI:21137"/>
    </cofactor>
</comment>
<dbReference type="InterPro" id="IPR001080">
    <property type="entry name" value="3Fe4S_ferredoxin"/>
</dbReference>
<dbReference type="SUPFAM" id="SSF54862">
    <property type="entry name" value="4Fe-4S ferredoxins"/>
    <property type="match status" value="1"/>
</dbReference>
<protein>
    <recommendedName>
        <fullName evidence="8">Ferredoxin</fullName>
    </recommendedName>
</protein>
<evidence type="ECO:0000256" key="5">
    <source>
        <dbReference type="ARBA" id="ARBA00023004"/>
    </source>
</evidence>
<dbReference type="PANTHER" id="PTHR36923">
    <property type="entry name" value="FERREDOXIN"/>
    <property type="match status" value="1"/>
</dbReference>
<comment type="function">
    <text evidence="8">Ferredoxins are iron-sulfur proteins that transfer electrons in a wide variety of metabolic reactions.</text>
</comment>